<dbReference type="Pfam" id="PF04578">
    <property type="entry name" value="DUF594"/>
    <property type="match status" value="1"/>
</dbReference>
<gene>
    <name evidence="2" type="ORF">HU200_028770</name>
</gene>
<keyword evidence="1" id="KW-0472">Membrane</keyword>
<evidence type="ECO:0000313" key="2">
    <source>
        <dbReference type="EMBL" id="KAF8712981.1"/>
    </source>
</evidence>
<protein>
    <submittedName>
        <fullName evidence="2">Uncharacterized protein</fullName>
    </submittedName>
</protein>
<dbReference type="Proteomes" id="UP000636709">
    <property type="component" value="Unassembled WGS sequence"/>
</dbReference>
<dbReference type="InterPro" id="IPR007658">
    <property type="entry name" value="DUF594"/>
</dbReference>
<feature type="transmembrane region" description="Helical" evidence="1">
    <location>
        <begin position="42"/>
        <end position="60"/>
    </location>
</feature>
<dbReference type="PANTHER" id="PTHR31325">
    <property type="entry name" value="OS01G0798800 PROTEIN-RELATED"/>
    <property type="match status" value="1"/>
</dbReference>
<organism evidence="2 3">
    <name type="scientific">Digitaria exilis</name>
    <dbReference type="NCBI Taxonomy" id="1010633"/>
    <lineage>
        <taxon>Eukaryota</taxon>
        <taxon>Viridiplantae</taxon>
        <taxon>Streptophyta</taxon>
        <taxon>Embryophyta</taxon>
        <taxon>Tracheophyta</taxon>
        <taxon>Spermatophyta</taxon>
        <taxon>Magnoliopsida</taxon>
        <taxon>Liliopsida</taxon>
        <taxon>Poales</taxon>
        <taxon>Poaceae</taxon>
        <taxon>PACMAD clade</taxon>
        <taxon>Panicoideae</taxon>
        <taxon>Panicodae</taxon>
        <taxon>Paniceae</taxon>
        <taxon>Anthephorinae</taxon>
        <taxon>Digitaria</taxon>
    </lineage>
</organism>
<sequence>MDSDSDSTLDVIFRMWTKMLCYAAHHCSRDSHARQLNNGGEFLTIVWLFHCVAAVARVRFLPRIDFYTRNERAQIEPEKNFRTAMEPDANHLSPAPSRRLVSYRIAAPVISANDRDLAAPAGFSQEVRASVREMGWDGEPWFGCLDGCDALARFSLCIDCDHHTSLSLLPIS</sequence>
<dbReference type="OrthoDB" id="674692at2759"/>
<keyword evidence="3" id="KW-1185">Reference proteome</keyword>
<dbReference type="AlphaFoldDB" id="A0A835C3T9"/>
<comment type="caution">
    <text evidence="2">The sequence shown here is derived from an EMBL/GenBank/DDBJ whole genome shotgun (WGS) entry which is preliminary data.</text>
</comment>
<evidence type="ECO:0000256" key="1">
    <source>
        <dbReference type="SAM" id="Phobius"/>
    </source>
</evidence>
<proteinExistence type="predicted"/>
<keyword evidence="1" id="KW-0812">Transmembrane</keyword>
<keyword evidence="1" id="KW-1133">Transmembrane helix</keyword>
<evidence type="ECO:0000313" key="3">
    <source>
        <dbReference type="Proteomes" id="UP000636709"/>
    </source>
</evidence>
<reference evidence="2" key="1">
    <citation type="submission" date="2020-07" db="EMBL/GenBank/DDBJ databases">
        <title>Genome sequence and genetic diversity analysis of an under-domesticated orphan crop, white fonio (Digitaria exilis).</title>
        <authorList>
            <person name="Bennetzen J.L."/>
            <person name="Chen S."/>
            <person name="Ma X."/>
            <person name="Wang X."/>
            <person name="Yssel A.E.J."/>
            <person name="Chaluvadi S.R."/>
            <person name="Johnson M."/>
            <person name="Gangashetty P."/>
            <person name="Hamidou F."/>
            <person name="Sanogo M.D."/>
            <person name="Zwaenepoel A."/>
            <person name="Wallace J."/>
            <person name="Van De Peer Y."/>
            <person name="Van Deynze A."/>
        </authorList>
    </citation>
    <scope>NUCLEOTIDE SEQUENCE</scope>
    <source>
        <tissue evidence="2">Leaves</tissue>
    </source>
</reference>
<accession>A0A835C3T9</accession>
<name>A0A835C3T9_9POAL</name>
<dbReference type="EMBL" id="JACEFO010001742">
    <property type="protein sequence ID" value="KAF8712981.1"/>
    <property type="molecule type" value="Genomic_DNA"/>
</dbReference>